<dbReference type="Proteomes" id="UP001489004">
    <property type="component" value="Unassembled WGS sequence"/>
</dbReference>
<proteinExistence type="predicted"/>
<comment type="caution">
    <text evidence="1">The sequence shown here is derived from an EMBL/GenBank/DDBJ whole genome shotgun (WGS) entry which is preliminary data.</text>
</comment>
<dbReference type="EMBL" id="JALJOR010000007">
    <property type="protein sequence ID" value="KAK9814407.1"/>
    <property type="molecule type" value="Genomic_DNA"/>
</dbReference>
<evidence type="ECO:0000313" key="2">
    <source>
        <dbReference type="Proteomes" id="UP001489004"/>
    </source>
</evidence>
<name>A0AAW1Q254_9CHLO</name>
<keyword evidence="2" id="KW-1185">Reference proteome</keyword>
<dbReference type="PANTHER" id="PTHR43881:SF1">
    <property type="entry name" value="GAMMA-GLUTAMYLTRANSPEPTIDASE (AFU_ORTHOLOGUE AFUA_4G13580)"/>
    <property type="match status" value="1"/>
</dbReference>
<organism evidence="1 2">
    <name type="scientific">[Myrmecia] bisecta</name>
    <dbReference type="NCBI Taxonomy" id="41462"/>
    <lineage>
        <taxon>Eukaryota</taxon>
        <taxon>Viridiplantae</taxon>
        <taxon>Chlorophyta</taxon>
        <taxon>core chlorophytes</taxon>
        <taxon>Trebouxiophyceae</taxon>
        <taxon>Trebouxiales</taxon>
        <taxon>Trebouxiaceae</taxon>
        <taxon>Myrmecia</taxon>
    </lineage>
</organism>
<dbReference type="SUPFAM" id="SSF56235">
    <property type="entry name" value="N-terminal nucleophile aminohydrolases (Ntn hydrolases)"/>
    <property type="match status" value="1"/>
</dbReference>
<dbReference type="PANTHER" id="PTHR43881">
    <property type="entry name" value="GAMMA-GLUTAMYLTRANSPEPTIDASE (AFU_ORTHOLOGUE AFUA_4G13580)"/>
    <property type="match status" value="1"/>
</dbReference>
<sequence length="148" mass="16147">MLSRGKQSEEDAQTVVIAVISNMLDFNMEPQAALDAPRFCLAGVDSAIGPSCFRDSSVQLEEGFSEEAAEGLRKLGHEMEANVDNYRRIVFGRGQIIHLNAQTGVLWGGSDPRGDGQVLNPSIEMAASRGMHRSWMICSSVWGSSRVF</sequence>
<reference evidence="1 2" key="1">
    <citation type="journal article" date="2024" name="Nat. Commun.">
        <title>Phylogenomics reveals the evolutionary origins of lichenization in chlorophyte algae.</title>
        <authorList>
            <person name="Puginier C."/>
            <person name="Libourel C."/>
            <person name="Otte J."/>
            <person name="Skaloud P."/>
            <person name="Haon M."/>
            <person name="Grisel S."/>
            <person name="Petersen M."/>
            <person name="Berrin J.G."/>
            <person name="Delaux P.M."/>
            <person name="Dal Grande F."/>
            <person name="Keller J."/>
        </authorList>
    </citation>
    <scope>NUCLEOTIDE SEQUENCE [LARGE SCALE GENOMIC DNA]</scope>
    <source>
        <strain evidence="1 2">SAG 2043</strain>
    </source>
</reference>
<gene>
    <name evidence="1" type="ORF">WJX72_005444</name>
</gene>
<dbReference type="InterPro" id="IPR029055">
    <property type="entry name" value="Ntn_hydrolases_N"/>
</dbReference>
<dbReference type="AlphaFoldDB" id="A0AAW1Q254"/>
<protein>
    <submittedName>
        <fullName evidence="1">Uncharacterized protein</fullName>
    </submittedName>
</protein>
<dbReference type="Gene3D" id="3.60.20.40">
    <property type="match status" value="1"/>
</dbReference>
<accession>A0AAW1Q254</accession>
<dbReference type="Pfam" id="PF01019">
    <property type="entry name" value="G_glu_transpept"/>
    <property type="match status" value="1"/>
</dbReference>
<dbReference type="InterPro" id="IPR052896">
    <property type="entry name" value="GGT-like_enzyme"/>
</dbReference>
<evidence type="ECO:0000313" key="1">
    <source>
        <dbReference type="EMBL" id="KAK9814407.1"/>
    </source>
</evidence>
<dbReference type="InterPro" id="IPR043137">
    <property type="entry name" value="GGT_ssub_C"/>
</dbReference>